<dbReference type="EMBL" id="CAJFCW020000004">
    <property type="protein sequence ID" value="CAG9110825.1"/>
    <property type="molecule type" value="Genomic_DNA"/>
</dbReference>
<protein>
    <submittedName>
        <fullName evidence="1">Uncharacterized protein</fullName>
    </submittedName>
</protein>
<dbReference type="EMBL" id="CAJFDH010000004">
    <property type="protein sequence ID" value="CAD5218522.1"/>
    <property type="molecule type" value="Genomic_DNA"/>
</dbReference>
<dbReference type="AlphaFoldDB" id="A0A811KUH5"/>
<gene>
    <name evidence="1" type="ORF">BOKJ2_LOCUS7732</name>
</gene>
<evidence type="ECO:0000313" key="2">
    <source>
        <dbReference type="Proteomes" id="UP000614601"/>
    </source>
</evidence>
<proteinExistence type="predicted"/>
<dbReference type="Proteomes" id="UP000614601">
    <property type="component" value="Unassembled WGS sequence"/>
</dbReference>
<keyword evidence="2" id="KW-1185">Reference proteome</keyword>
<accession>A0A811KUH5</accession>
<comment type="caution">
    <text evidence="1">The sequence shown here is derived from an EMBL/GenBank/DDBJ whole genome shotgun (WGS) entry which is preliminary data.</text>
</comment>
<dbReference type="Proteomes" id="UP000783686">
    <property type="component" value="Unassembled WGS sequence"/>
</dbReference>
<organism evidence="1 2">
    <name type="scientific">Bursaphelenchus okinawaensis</name>
    <dbReference type="NCBI Taxonomy" id="465554"/>
    <lineage>
        <taxon>Eukaryota</taxon>
        <taxon>Metazoa</taxon>
        <taxon>Ecdysozoa</taxon>
        <taxon>Nematoda</taxon>
        <taxon>Chromadorea</taxon>
        <taxon>Rhabditida</taxon>
        <taxon>Tylenchina</taxon>
        <taxon>Tylenchomorpha</taxon>
        <taxon>Aphelenchoidea</taxon>
        <taxon>Aphelenchoididae</taxon>
        <taxon>Bursaphelenchus</taxon>
    </lineage>
</organism>
<name>A0A811KUH5_9BILA</name>
<reference evidence="1" key="1">
    <citation type="submission" date="2020-09" db="EMBL/GenBank/DDBJ databases">
        <authorList>
            <person name="Kikuchi T."/>
        </authorList>
    </citation>
    <scope>NUCLEOTIDE SEQUENCE</scope>
    <source>
        <strain evidence="1">SH1</strain>
    </source>
</reference>
<evidence type="ECO:0000313" key="1">
    <source>
        <dbReference type="EMBL" id="CAD5218522.1"/>
    </source>
</evidence>
<sequence length="225" mass="26041">MSLEQSPLDTYELMIKRQPNRRLLIRKLQNCRAFRRSSYYDIDADTMGAIMDSAQAIRMNNMSLEQILRQLRERPLYSRVQTATVVITESPITEEGQRTAATYLYQLQRLTDFSASEVQHPCPNVVFWSRREDLREIEELRSRGLLPVLFLLHKGTDTLLRCFGFYRHCVFGDVSGRRYLSHRGRNVNDLGYHAGLTWPEKALSQLCGLPPQLPGELRVFFGGEA</sequence>